<gene>
    <name evidence="2" type="ORF">BDK51DRAFT_28567</name>
</gene>
<feature type="compositionally biased region" description="Basic and acidic residues" evidence="1">
    <location>
        <begin position="150"/>
        <end position="160"/>
    </location>
</feature>
<accession>A0A4P9WJV1</accession>
<sequence>MPFPTRFQTDQWEMLGQTEKGRMGGGRGVLVIPSPPPKSTSQFKRSIGAEDREKTHTYGAINESKGEVGTDGEGKDQSREGERTSEDNGPFDSQKAQNRRDSPPSPSRQTFAASAGSGTHRPSSSRLLPPPEPTSQLQMNRKERLKRQGRREGLELEEGRDKWRTVDVLAADKGGITIPTIPFLSDLRQPLRNPPANVK</sequence>
<name>A0A4P9WJV1_9FUNG</name>
<reference evidence="3" key="1">
    <citation type="journal article" date="2018" name="Nat. Microbiol.">
        <title>Leveraging single-cell genomics to expand the fungal tree of life.</title>
        <authorList>
            <person name="Ahrendt S.R."/>
            <person name="Quandt C.A."/>
            <person name="Ciobanu D."/>
            <person name="Clum A."/>
            <person name="Salamov A."/>
            <person name="Andreopoulos B."/>
            <person name="Cheng J.F."/>
            <person name="Woyke T."/>
            <person name="Pelin A."/>
            <person name="Henrissat B."/>
            <person name="Reynolds N.K."/>
            <person name="Benny G.L."/>
            <person name="Smith M.E."/>
            <person name="James T.Y."/>
            <person name="Grigoriev I.V."/>
        </authorList>
    </citation>
    <scope>NUCLEOTIDE SEQUENCE [LARGE SCALE GENOMIC DNA]</scope>
</reference>
<dbReference type="AlphaFoldDB" id="A0A4P9WJV1"/>
<feature type="compositionally biased region" description="Polar residues" evidence="1">
    <location>
        <begin position="1"/>
        <end position="11"/>
    </location>
</feature>
<feature type="compositionally biased region" description="Basic and acidic residues" evidence="1">
    <location>
        <begin position="47"/>
        <end position="56"/>
    </location>
</feature>
<keyword evidence="3" id="KW-1185">Reference proteome</keyword>
<proteinExistence type="predicted"/>
<organism evidence="2 3">
    <name type="scientific">Blyttiomyces helicus</name>
    <dbReference type="NCBI Taxonomy" id="388810"/>
    <lineage>
        <taxon>Eukaryota</taxon>
        <taxon>Fungi</taxon>
        <taxon>Fungi incertae sedis</taxon>
        <taxon>Chytridiomycota</taxon>
        <taxon>Chytridiomycota incertae sedis</taxon>
        <taxon>Chytridiomycetes</taxon>
        <taxon>Chytridiomycetes incertae sedis</taxon>
        <taxon>Blyttiomyces</taxon>
    </lineage>
</organism>
<protein>
    <submittedName>
        <fullName evidence="2">Uncharacterized protein</fullName>
    </submittedName>
</protein>
<evidence type="ECO:0000313" key="2">
    <source>
        <dbReference type="EMBL" id="RKO93229.1"/>
    </source>
</evidence>
<dbReference type="Proteomes" id="UP000269721">
    <property type="component" value="Unassembled WGS sequence"/>
</dbReference>
<evidence type="ECO:0000313" key="3">
    <source>
        <dbReference type="Proteomes" id="UP000269721"/>
    </source>
</evidence>
<dbReference type="EMBL" id="KZ994322">
    <property type="protein sequence ID" value="RKO93229.1"/>
    <property type="molecule type" value="Genomic_DNA"/>
</dbReference>
<feature type="region of interest" description="Disordered" evidence="1">
    <location>
        <begin position="1"/>
        <end position="160"/>
    </location>
</feature>
<feature type="compositionally biased region" description="Basic and acidic residues" evidence="1">
    <location>
        <begin position="64"/>
        <end position="86"/>
    </location>
</feature>
<evidence type="ECO:0000256" key="1">
    <source>
        <dbReference type="SAM" id="MobiDB-lite"/>
    </source>
</evidence>